<dbReference type="InParanoid" id="A0A1Y2AXR1"/>
<keyword evidence="3" id="KW-1185">Reference proteome</keyword>
<organism evidence="2 3">
    <name type="scientific">Naematelia encephala</name>
    <dbReference type="NCBI Taxonomy" id="71784"/>
    <lineage>
        <taxon>Eukaryota</taxon>
        <taxon>Fungi</taxon>
        <taxon>Dikarya</taxon>
        <taxon>Basidiomycota</taxon>
        <taxon>Agaricomycotina</taxon>
        <taxon>Tremellomycetes</taxon>
        <taxon>Tremellales</taxon>
        <taxon>Naemateliaceae</taxon>
        <taxon>Naematelia</taxon>
    </lineage>
</organism>
<evidence type="ECO:0000313" key="2">
    <source>
        <dbReference type="EMBL" id="ORY26997.1"/>
    </source>
</evidence>
<protein>
    <submittedName>
        <fullName evidence="2">Putative FAD dependent oxidoreductase</fullName>
    </submittedName>
</protein>
<evidence type="ECO:0000259" key="1">
    <source>
        <dbReference type="Pfam" id="PF01266"/>
    </source>
</evidence>
<dbReference type="AlphaFoldDB" id="A0A1Y2AXR1"/>
<sequence length="477" mass="51977">MLDGTNEGVLRPVGEEGNVNWRSDFDNAWAGLPIPDGMSLSHWLQTVRSNPLLDHRSTGELPEEVDVVVIGSGMSGSLAALSLLQSSEPPKSMVLLEARELCSGATGRNAGHCKPDQWRGYSSYAKRFGSEQALKILANEQQTWAGLVTYVLRHKVDCSLWVGKTLDVMMEDDVAKQASNIFTEYKNAGGDVSNIDVVTDPAEAEKVSRLKGAKALYAWDAATLHPWKLVAHIIQQCLDLGLNLQTWTPVTSVTGSAHQWTVHSERGAIKTPAVIYATNAYTGFLLPETKSIITPTPQMCNRVIPPSSFSGSKAIQNSYAVVYRDGLYSINPRVTSDGAILFGGDPSNQYLLHKYVAEDERRQTDDSLENFEAITDSVREVGRNAFQWDVSVVKGRGARAKYDYSWSGIMGITADGLPLIGAVPGKPGQWMSCGHNGHGMARIFTCSPGLARLIQGASWSETGLPECFQVTKERLGM</sequence>
<dbReference type="Proteomes" id="UP000193986">
    <property type="component" value="Unassembled WGS sequence"/>
</dbReference>
<dbReference type="Pfam" id="PF01266">
    <property type="entry name" value="DAO"/>
    <property type="match status" value="1"/>
</dbReference>
<proteinExistence type="predicted"/>
<dbReference type="OrthoDB" id="429143at2759"/>
<feature type="domain" description="FAD dependent oxidoreductase" evidence="1">
    <location>
        <begin position="66"/>
        <end position="453"/>
    </location>
</feature>
<dbReference type="GO" id="GO:0005737">
    <property type="term" value="C:cytoplasm"/>
    <property type="evidence" value="ECO:0007669"/>
    <property type="project" value="TreeGrafter"/>
</dbReference>
<evidence type="ECO:0000313" key="3">
    <source>
        <dbReference type="Proteomes" id="UP000193986"/>
    </source>
</evidence>
<accession>A0A1Y2AXR1</accession>
<dbReference type="Gene3D" id="3.50.50.60">
    <property type="entry name" value="FAD/NAD(P)-binding domain"/>
    <property type="match status" value="1"/>
</dbReference>
<dbReference type="SUPFAM" id="SSF51905">
    <property type="entry name" value="FAD/NAD(P)-binding domain"/>
    <property type="match status" value="1"/>
</dbReference>
<dbReference type="STRING" id="71784.A0A1Y2AXR1"/>
<dbReference type="Gene3D" id="3.30.9.10">
    <property type="entry name" value="D-Amino Acid Oxidase, subunit A, domain 2"/>
    <property type="match status" value="1"/>
</dbReference>
<dbReference type="PANTHER" id="PTHR13847:SF260">
    <property type="entry name" value="FAD DEPENDENT OXIDOREDUCTASE DOMAIN-CONTAINING PROTEIN"/>
    <property type="match status" value="1"/>
</dbReference>
<comment type="caution">
    <text evidence="2">The sequence shown here is derived from an EMBL/GenBank/DDBJ whole genome shotgun (WGS) entry which is preliminary data.</text>
</comment>
<dbReference type="InterPro" id="IPR036188">
    <property type="entry name" value="FAD/NAD-bd_sf"/>
</dbReference>
<gene>
    <name evidence="2" type="ORF">BCR39DRAFT_539734</name>
</gene>
<dbReference type="EMBL" id="MCFC01000042">
    <property type="protein sequence ID" value="ORY26997.1"/>
    <property type="molecule type" value="Genomic_DNA"/>
</dbReference>
<name>A0A1Y2AXR1_9TREE</name>
<reference evidence="2 3" key="1">
    <citation type="submission" date="2016-07" db="EMBL/GenBank/DDBJ databases">
        <title>Pervasive Adenine N6-methylation of Active Genes in Fungi.</title>
        <authorList>
            <consortium name="DOE Joint Genome Institute"/>
            <person name="Mondo S.J."/>
            <person name="Dannebaum R.O."/>
            <person name="Kuo R.C."/>
            <person name="Labutti K."/>
            <person name="Haridas S."/>
            <person name="Kuo A."/>
            <person name="Salamov A."/>
            <person name="Ahrendt S.R."/>
            <person name="Lipzen A."/>
            <person name="Sullivan W."/>
            <person name="Andreopoulos W.B."/>
            <person name="Clum A."/>
            <person name="Lindquist E."/>
            <person name="Daum C."/>
            <person name="Ramamoorthy G.K."/>
            <person name="Gryganskyi A."/>
            <person name="Culley D."/>
            <person name="Magnuson J.K."/>
            <person name="James T.Y."/>
            <person name="O'Malley M.A."/>
            <person name="Stajich J.E."/>
            <person name="Spatafora J.W."/>
            <person name="Visel A."/>
            <person name="Grigoriev I.V."/>
        </authorList>
    </citation>
    <scope>NUCLEOTIDE SEQUENCE [LARGE SCALE GENOMIC DNA]</scope>
    <source>
        <strain evidence="2 3">68-887.2</strain>
    </source>
</reference>
<dbReference type="InterPro" id="IPR006076">
    <property type="entry name" value="FAD-dep_OxRdtase"/>
</dbReference>
<dbReference type="PANTHER" id="PTHR13847">
    <property type="entry name" value="SARCOSINE DEHYDROGENASE-RELATED"/>
    <property type="match status" value="1"/>
</dbReference>